<dbReference type="EMBL" id="VZBP01000108">
    <property type="protein sequence ID" value="MQO09695.1"/>
    <property type="molecule type" value="Genomic_DNA"/>
</dbReference>
<keyword evidence="9" id="KW-0067">ATP-binding</keyword>
<dbReference type="PROSITE" id="PS51257">
    <property type="entry name" value="PROKAR_LIPOPROTEIN"/>
    <property type="match status" value="1"/>
</dbReference>
<keyword evidence="8" id="KW-0418">Kinase</keyword>
<evidence type="ECO:0000256" key="8">
    <source>
        <dbReference type="ARBA" id="ARBA00022777"/>
    </source>
</evidence>
<evidence type="ECO:0000256" key="12">
    <source>
        <dbReference type="ARBA" id="ARBA00023137"/>
    </source>
</evidence>
<dbReference type="CDD" id="cd13121">
    <property type="entry name" value="BF2867_like_C"/>
    <property type="match status" value="1"/>
</dbReference>
<evidence type="ECO:0000256" key="10">
    <source>
        <dbReference type="ARBA" id="ARBA00022989"/>
    </source>
</evidence>
<protein>
    <recommendedName>
        <fullName evidence="2">receptor protein-tyrosine kinase</fullName>
        <ecNumber evidence="2">2.7.10.1</ecNumber>
    </recommendedName>
</protein>
<evidence type="ECO:0000256" key="4">
    <source>
        <dbReference type="ARBA" id="ARBA00022679"/>
    </source>
</evidence>
<dbReference type="Pfam" id="PF12810">
    <property type="entry name" value="ALK_LTK_GRD"/>
    <property type="match status" value="1"/>
</dbReference>
<dbReference type="CDD" id="cd13120">
    <property type="entry name" value="BF2867_like_N"/>
    <property type="match status" value="2"/>
</dbReference>
<evidence type="ECO:0000256" key="2">
    <source>
        <dbReference type="ARBA" id="ARBA00011902"/>
    </source>
</evidence>
<keyword evidence="11" id="KW-0472">Membrane</keyword>
<sequence>MMKKTYKSSLLALSVLASFTSCSESESLQQANLSKDKITFHATLDNSWKPLSPASSSRAAIAAATEKGPIVVPTPFGKPLYLHPVVQDGIHIWSKEGKPITRSGAPLEDVEHERVAQTRGTMSTKTDLSDYNSFGVTAIYKVGENNVSLFQEDNGDPKIAVATSTTEDKVWEIKDSRWPVGSEVSFHAFAPYSAGSTSPLSFTPDVDGEKTQIKYIALTGKEEIKAQPDLILATAKGSQSDNALDLNFNHALTAVTFAIDKDLADVLGAGKKLTSITLSGIPNEGTYELAVMKGEGNAAPEWQFAQDGGSYKTGTYTFDLKDQDIVTGKDFALTSDNNTLMMIPQTLPESARLNFQFELDGVLQSLIIDMKDQVWQPGKSVIYKLSAKAINTLSNPEVIFPDNTEWAKVGYPKSSFEVGEAIGLYAVSKDGKVVIPNVKLTKGQDGHWKTENDQRFLFTTNYSYFAYYPYRNSPDPLDVNVNAATADEFFKDKIVKWEPAKDQKDESALVSQDLQVASGVIKADASTLEFNMARQVGLAVLTLSDKKIPVTCYFKDNSYMYYYGDKTIEPKIFKTEGEKTLTASTDFKDHVPYCINKGTKYLQIIPLGVQTSFKAGNPNDDTRTYWGFLKSHSLTPTESTPQQLSIQADPAFINGVRDFEYDTRYNPVTGAGAGHEIEFIQEFVVPEDATYKLECWGASSAKQTAWYGYGYPDNGGGYSIGNANLKEKNTLYVCVGGEGTPNVTNQPGYGTRYGGFGGYNGGTNPRNGNYNGGSLGGSGGGGATHIGFKKALLNAFREDYDTQLIMVAGGRGGDSYHHTGGCGGGDVGGICYSTSQSATAITNYDGNGNFIDPKGSNNNIPWWYVFGAGSIGRIATGRENGSGGGGGGFWGGWVANNCPSAGGGGTGYINKAFLNSEAKTIAGDQLFDSPSGVQERGHKGHGAAKISWEAKKCFNP</sequence>
<dbReference type="GO" id="GO:0004714">
    <property type="term" value="F:transmembrane receptor protein tyrosine kinase activity"/>
    <property type="evidence" value="ECO:0007669"/>
    <property type="project" value="UniProtKB-EC"/>
</dbReference>
<evidence type="ECO:0000256" key="3">
    <source>
        <dbReference type="ARBA" id="ARBA00022475"/>
    </source>
</evidence>
<dbReference type="Proteomes" id="UP000405805">
    <property type="component" value="Unassembled WGS sequence"/>
</dbReference>
<feature type="chain" id="PRO_5041662853" description="receptor protein-tyrosine kinase" evidence="16">
    <location>
        <begin position="24"/>
        <end position="956"/>
    </location>
</feature>
<evidence type="ECO:0000256" key="6">
    <source>
        <dbReference type="ARBA" id="ARBA00022729"/>
    </source>
</evidence>
<dbReference type="Gene3D" id="2.60.40.2620">
    <property type="entry name" value="Fimbrillin-like"/>
    <property type="match status" value="2"/>
</dbReference>
<keyword evidence="10" id="KW-1133">Transmembrane helix</keyword>
<gene>
    <name evidence="18" type="ORF">F7D57_08230</name>
</gene>
<keyword evidence="13" id="KW-1015">Disulfide bond</keyword>
<evidence type="ECO:0000256" key="15">
    <source>
        <dbReference type="ARBA" id="ARBA00023180"/>
    </source>
</evidence>
<reference evidence="19" key="1">
    <citation type="submission" date="2019-09" db="EMBL/GenBank/DDBJ databases">
        <title>Distinct polysaccharide growth profiles of human intestinal Prevotella copri isolates.</title>
        <authorList>
            <person name="Fehlner-Peach H."/>
            <person name="Magnabosco C."/>
            <person name="Raghavan V."/>
            <person name="Scher J.U."/>
            <person name="Tett A."/>
            <person name="Cox L.M."/>
            <person name="Gottsegen C."/>
            <person name="Watters A."/>
            <person name="Wiltshire- Gordon J.D."/>
            <person name="Segata N."/>
            <person name="Bonneau R."/>
            <person name="Littman D.R."/>
        </authorList>
    </citation>
    <scope>NUCLEOTIDE SEQUENCE [LARGE SCALE GENOMIC DNA]</scope>
    <source>
        <strain evidence="19">iA624</strain>
    </source>
</reference>
<keyword evidence="5" id="KW-0812">Transmembrane</keyword>
<feature type="domain" description="ALK/LTK-like glycine-rich" evidence="17">
    <location>
        <begin position="688"/>
        <end position="947"/>
    </location>
</feature>
<dbReference type="InterPro" id="IPR055163">
    <property type="entry name" value="ALK/LTK-like_GRD"/>
</dbReference>
<accession>A0AA91A2D1</accession>
<evidence type="ECO:0000259" key="17">
    <source>
        <dbReference type="Pfam" id="PF12810"/>
    </source>
</evidence>
<dbReference type="GO" id="GO:0005524">
    <property type="term" value="F:ATP binding"/>
    <property type="evidence" value="ECO:0007669"/>
    <property type="project" value="UniProtKB-KW"/>
</dbReference>
<evidence type="ECO:0000256" key="11">
    <source>
        <dbReference type="ARBA" id="ARBA00023136"/>
    </source>
</evidence>
<dbReference type="AlphaFoldDB" id="A0AA91A2D1"/>
<keyword evidence="12" id="KW-0829">Tyrosine-protein kinase</keyword>
<evidence type="ECO:0000313" key="19">
    <source>
        <dbReference type="Proteomes" id="UP000405805"/>
    </source>
</evidence>
<keyword evidence="7" id="KW-0547">Nucleotide-binding</keyword>
<proteinExistence type="predicted"/>
<dbReference type="EC" id="2.7.10.1" evidence="2"/>
<keyword evidence="3" id="KW-1003">Cell membrane</keyword>
<evidence type="ECO:0000256" key="5">
    <source>
        <dbReference type="ARBA" id="ARBA00022692"/>
    </source>
</evidence>
<keyword evidence="14" id="KW-0675">Receptor</keyword>
<evidence type="ECO:0000256" key="7">
    <source>
        <dbReference type="ARBA" id="ARBA00022741"/>
    </source>
</evidence>
<evidence type="ECO:0000256" key="9">
    <source>
        <dbReference type="ARBA" id="ARBA00022840"/>
    </source>
</evidence>
<dbReference type="Pfam" id="PF13149">
    <property type="entry name" value="Mfa_like_1"/>
    <property type="match status" value="2"/>
</dbReference>
<dbReference type="RefSeq" id="WP_153097079.1">
    <property type="nucleotide sequence ID" value="NZ_VZBP01000108.1"/>
</dbReference>
<evidence type="ECO:0000256" key="1">
    <source>
        <dbReference type="ARBA" id="ARBA00004251"/>
    </source>
</evidence>
<comment type="caution">
    <text evidence="18">The sequence shown here is derived from an EMBL/GenBank/DDBJ whole genome shotgun (WGS) entry which is preliminary data.</text>
</comment>
<dbReference type="InterPro" id="IPR025049">
    <property type="entry name" value="Mfa-like_1"/>
</dbReference>
<keyword evidence="6 16" id="KW-0732">Signal</keyword>
<evidence type="ECO:0000256" key="16">
    <source>
        <dbReference type="SAM" id="SignalP"/>
    </source>
</evidence>
<dbReference type="InterPro" id="IPR042278">
    <property type="entry name" value="Mfa-like_1_N"/>
</dbReference>
<keyword evidence="4" id="KW-0808">Transferase</keyword>
<organism evidence="18 19">
    <name type="scientific">Segatella copri</name>
    <dbReference type="NCBI Taxonomy" id="165179"/>
    <lineage>
        <taxon>Bacteria</taxon>
        <taxon>Pseudomonadati</taxon>
        <taxon>Bacteroidota</taxon>
        <taxon>Bacteroidia</taxon>
        <taxon>Bacteroidales</taxon>
        <taxon>Prevotellaceae</taxon>
        <taxon>Segatella</taxon>
    </lineage>
</organism>
<comment type="subcellular location">
    <subcellularLocation>
        <location evidence="1">Cell membrane</location>
        <topology evidence="1">Single-pass type I membrane protein</topology>
    </subcellularLocation>
</comment>
<evidence type="ECO:0000256" key="13">
    <source>
        <dbReference type="ARBA" id="ARBA00023157"/>
    </source>
</evidence>
<dbReference type="GO" id="GO:0005886">
    <property type="term" value="C:plasma membrane"/>
    <property type="evidence" value="ECO:0007669"/>
    <property type="project" value="UniProtKB-SubCell"/>
</dbReference>
<name>A0AA91A2D1_9BACT</name>
<evidence type="ECO:0000256" key="14">
    <source>
        <dbReference type="ARBA" id="ARBA00023170"/>
    </source>
</evidence>
<evidence type="ECO:0000313" key="18">
    <source>
        <dbReference type="EMBL" id="MQO09695.1"/>
    </source>
</evidence>
<feature type="signal peptide" evidence="16">
    <location>
        <begin position="1"/>
        <end position="23"/>
    </location>
</feature>
<keyword evidence="15" id="KW-0325">Glycoprotein</keyword>